<dbReference type="Pfam" id="PF01368">
    <property type="entry name" value="DHH"/>
    <property type="match status" value="1"/>
</dbReference>
<dbReference type="Proteomes" id="UP000261660">
    <property type="component" value="Unplaced"/>
</dbReference>
<name>A0A3Q3FAZ3_9LABR</name>
<evidence type="ECO:0000256" key="1">
    <source>
        <dbReference type="SAM" id="MobiDB-lite"/>
    </source>
</evidence>
<dbReference type="InterPro" id="IPR038763">
    <property type="entry name" value="DHH_sf"/>
</dbReference>
<protein>
    <submittedName>
        <fullName evidence="3">Prune exopolyphosphatase</fullName>
    </submittedName>
</protein>
<dbReference type="AlphaFoldDB" id="A0A3Q3FAZ3"/>
<dbReference type="Ensembl" id="ENSLBET00000017145.1">
    <property type="protein sequence ID" value="ENSLBEP00000016207.1"/>
    <property type="gene ID" value="ENSLBEG00000012535.1"/>
</dbReference>
<dbReference type="SUPFAM" id="SSF64182">
    <property type="entry name" value="DHH phosphoesterases"/>
    <property type="match status" value="1"/>
</dbReference>
<dbReference type="InterPro" id="IPR001667">
    <property type="entry name" value="DDH_dom"/>
</dbReference>
<dbReference type="PANTHER" id="PTHR12112:SF47">
    <property type="entry name" value="EXOPOLYPHOSPHATASE PRUNE1"/>
    <property type="match status" value="1"/>
</dbReference>
<sequence>MEEFLSSCQRAVQAGSGVHVVLGNEACDVDSMVSALTYAYYLSKVRVQPIRRESDFVLRSDNVFLLRQLSLSPEHLLFRDQLDLRALHQEGHLRLTVPHHMNAGAVVEVIDHHLLEREASPTCPVTVEMVGSCATLVTERIIQKAPEILDQQLAQLLYAAVVLDCVNMAPSAGKVTPKDSQVAASLESRFPALPPRGALFNTLQSAKFDVSGLNTEQMLLKDMKAVSEGLNLAVSVLYITLEVSSYLERARNPALNLCPISSPHPHITAYEQGNSLASRKKLLPIVKDFLKGRDGHGHLGDMEDEEEESQVPPTPMNSLVEGCPLDDGLPHISAHDLEEKFSKMGARGAH</sequence>
<reference evidence="3" key="1">
    <citation type="submission" date="2025-08" db="UniProtKB">
        <authorList>
            <consortium name="Ensembl"/>
        </authorList>
    </citation>
    <scope>IDENTIFICATION</scope>
</reference>
<evidence type="ECO:0000313" key="3">
    <source>
        <dbReference type="Ensembl" id="ENSLBEP00000016207.1"/>
    </source>
</evidence>
<organism evidence="3 4">
    <name type="scientific">Labrus bergylta</name>
    <name type="common">ballan wrasse</name>
    <dbReference type="NCBI Taxonomy" id="56723"/>
    <lineage>
        <taxon>Eukaryota</taxon>
        <taxon>Metazoa</taxon>
        <taxon>Chordata</taxon>
        <taxon>Craniata</taxon>
        <taxon>Vertebrata</taxon>
        <taxon>Euteleostomi</taxon>
        <taxon>Actinopterygii</taxon>
        <taxon>Neopterygii</taxon>
        <taxon>Teleostei</taxon>
        <taxon>Neoteleostei</taxon>
        <taxon>Acanthomorphata</taxon>
        <taxon>Eupercaria</taxon>
        <taxon>Labriformes</taxon>
        <taxon>Labridae</taxon>
        <taxon>Labrus</taxon>
    </lineage>
</organism>
<reference evidence="3" key="2">
    <citation type="submission" date="2025-09" db="UniProtKB">
        <authorList>
            <consortium name="Ensembl"/>
        </authorList>
    </citation>
    <scope>IDENTIFICATION</scope>
</reference>
<dbReference type="GO" id="GO:0005737">
    <property type="term" value="C:cytoplasm"/>
    <property type="evidence" value="ECO:0007669"/>
    <property type="project" value="TreeGrafter"/>
</dbReference>
<accession>A0A3Q3FAZ3</accession>
<feature type="region of interest" description="Disordered" evidence="1">
    <location>
        <begin position="294"/>
        <end position="315"/>
    </location>
</feature>
<dbReference type="GeneTree" id="ENSGT00450000040262"/>
<feature type="domain" description="DDH" evidence="2">
    <location>
        <begin position="20"/>
        <end position="160"/>
    </location>
</feature>
<proteinExistence type="predicted"/>
<evidence type="ECO:0000313" key="4">
    <source>
        <dbReference type="Proteomes" id="UP000261660"/>
    </source>
</evidence>
<dbReference type="GO" id="GO:0004309">
    <property type="term" value="F:exopolyphosphatase activity"/>
    <property type="evidence" value="ECO:0007669"/>
    <property type="project" value="TreeGrafter"/>
</dbReference>
<dbReference type="PANTHER" id="PTHR12112">
    <property type="entry name" value="BNIP - RELATED"/>
    <property type="match status" value="1"/>
</dbReference>
<dbReference type="Gene3D" id="3.90.1640.10">
    <property type="entry name" value="inorganic pyrophosphatase (n-terminal core)"/>
    <property type="match status" value="1"/>
</dbReference>
<evidence type="ECO:0000259" key="2">
    <source>
        <dbReference type="Pfam" id="PF01368"/>
    </source>
</evidence>
<keyword evidence="4" id="KW-1185">Reference proteome</keyword>